<comment type="caution">
    <text evidence="1">The sequence shown here is derived from an EMBL/GenBank/DDBJ whole genome shotgun (WGS) entry which is preliminary data.</text>
</comment>
<dbReference type="EMBL" id="LGLN01000078">
    <property type="protein sequence ID" value="KPC25651.1"/>
    <property type="molecule type" value="Genomic_DNA"/>
</dbReference>
<sequence>MEAAVSPCSPDLDAYYATSCCFFLVADFPCLVSLDGNDLCLGHEFAGRGPGGG</sequence>
<proteinExistence type="predicted"/>
<evidence type="ECO:0000313" key="2">
    <source>
        <dbReference type="Proteomes" id="UP000037891"/>
    </source>
</evidence>
<reference evidence="1 2" key="2">
    <citation type="submission" date="2015-10" db="EMBL/GenBank/DDBJ databases">
        <title>Comparative genomics and high-throughput reverse genetic screens identify a new phytobacterial MAMP and an Arabidopsis receptor required for immune elicitation.</title>
        <authorList>
            <person name="Mott G.A."/>
            <person name="Thakur S."/>
            <person name="Wang P.W."/>
            <person name="Desveaux D."/>
            <person name="Guttman D.S."/>
        </authorList>
    </citation>
    <scope>NUCLEOTIDE SEQUENCE [LARGE SCALE GENOMIC DNA]</scope>
    <source>
        <strain evidence="1 2">0788_9</strain>
    </source>
</reference>
<dbReference type="AlphaFoldDB" id="A0A0N0GD60"/>
<protein>
    <submittedName>
        <fullName evidence="1">Uncharacterized protein</fullName>
    </submittedName>
</protein>
<reference evidence="1 2" key="1">
    <citation type="submission" date="2015-07" db="EMBL/GenBank/DDBJ databases">
        <authorList>
            <person name="Noorani M."/>
        </authorList>
    </citation>
    <scope>NUCLEOTIDE SEQUENCE [LARGE SCALE GENOMIC DNA]</scope>
    <source>
        <strain evidence="1 2">0788_9</strain>
    </source>
</reference>
<organism evidence="1 2">
    <name type="scientific">Pseudomonas syringae pv. cilantro</name>
    <dbReference type="NCBI Taxonomy" id="81035"/>
    <lineage>
        <taxon>Bacteria</taxon>
        <taxon>Pseudomonadati</taxon>
        <taxon>Pseudomonadota</taxon>
        <taxon>Gammaproteobacteria</taxon>
        <taxon>Pseudomonadales</taxon>
        <taxon>Pseudomonadaceae</taxon>
        <taxon>Pseudomonas</taxon>
        <taxon>Pseudomonas syringae</taxon>
    </lineage>
</organism>
<name>A0A0N0GD60_PSESX</name>
<gene>
    <name evidence="1" type="ORF">ABJ99_2748</name>
</gene>
<dbReference type="Proteomes" id="UP000037891">
    <property type="component" value="Unassembled WGS sequence"/>
</dbReference>
<evidence type="ECO:0000313" key="1">
    <source>
        <dbReference type="EMBL" id="KPC25651.1"/>
    </source>
</evidence>
<accession>A0A0N0GD60</accession>